<comment type="caution">
    <text evidence="4">The sequence shown here is derived from an EMBL/GenBank/DDBJ whole genome shotgun (WGS) entry which is preliminary data.</text>
</comment>
<dbReference type="PANTHER" id="PTHR11607:SF3">
    <property type="entry name" value="LYSOSOMAL ALPHA-MANNOSIDASE"/>
    <property type="match status" value="1"/>
</dbReference>
<dbReference type="InterPro" id="IPR050843">
    <property type="entry name" value="Glycosyl_Hydrlase_38"/>
</dbReference>
<dbReference type="AlphaFoldDB" id="A0AAD5S830"/>
<accession>A0AAD5S830</accession>
<comment type="cofactor">
    <cofactor evidence="1">
        <name>Zn(2+)</name>
        <dbReference type="ChEBI" id="CHEBI:29105"/>
    </cofactor>
</comment>
<dbReference type="InterPro" id="IPR013780">
    <property type="entry name" value="Glyco_hydro_b"/>
</dbReference>
<feature type="non-terminal residue" evidence="4">
    <location>
        <position position="1"/>
    </location>
</feature>
<dbReference type="Pfam" id="PF01074">
    <property type="entry name" value="Glyco_hydro_38N"/>
    <property type="match status" value="1"/>
</dbReference>
<dbReference type="GO" id="GO:0006013">
    <property type="term" value="P:mannose metabolic process"/>
    <property type="evidence" value="ECO:0007669"/>
    <property type="project" value="InterPro"/>
</dbReference>
<gene>
    <name evidence="4" type="primary">MAN2A1</name>
    <name evidence="4" type="ORF">HK097_010100</name>
</gene>
<name>A0AAD5S830_9FUNG</name>
<dbReference type="GO" id="GO:0004559">
    <property type="term" value="F:alpha-mannosidase activity"/>
    <property type="evidence" value="ECO:0007669"/>
    <property type="project" value="InterPro"/>
</dbReference>
<dbReference type="InterPro" id="IPR011330">
    <property type="entry name" value="Glyco_hydro/deAcase_b/a-brl"/>
</dbReference>
<feature type="domain" description="Glycoside hydrolase family 38 N-terminal" evidence="3">
    <location>
        <begin position="38"/>
        <end position="121"/>
    </location>
</feature>
<proteinExistence type="predicted"/>
<dbReference type="Proteomes" id="UP001212841">
    <property type="component" value="Unassembled WGS sequence"/>
</dbReference>
<keyword evidence="5" id="KW-1185">Reference proteome</keyword>
<dbReference type="InterPro" id="IPR000602">
    <property type="entry name" value="Glyco_hydro_38_N"/>
</dbReference>
<keyword evidence="2" id="KW-0862">Zinc</keyword>
<dbReference type="SUPFAM" id="SSF88713">
    <property type="entry name" value="Glycoside hydrolase/deacetylase"/>
    <property type="match status" value="1"/>
</dbReference>
<evidence type="ECO:0000313" key="5">
    <source>
        <dbReference type="Proteomes" id="UP001212841"/>
    </source>
</evidence>
<protein>
    <submittedName>
        <fullName evidence="4">Alpha-mannosidase 2</fullName>
    </submittedName>
</protein>
<evidence type="ECO:0000259" key="3">
    <source>
        <dbReference type="Pfam" id="PF01074"/>
    </source>
</evidence>
<organism evidence="4 5">
    <name type="scientific">Rhizophlyctis rosea</name>
    <dbReference type="NCBI Taxonomy" id="64517"/>
    <lineage>
        <taxon>Eukaryota</taxon>
        <taxon>Fungi</taxon>
        <taxon>Fungi incertae sedis</taxon>
        <taxon>Chytridiomycota</taxon>
        <taxon>Chytridiomycota incertae sedis</taxon>
        <taxon>Chytridiomycetes</taxon>
        <taxon>Rhizophlyctidales</taxon>
        <taxon>Rhizophlyctidaceae</taxon>
        <taxon>Rhizophlyctis</taxon>
    </lineage>
</organism>
<dbReference type="InterPro" id="IPR011013">
    <property type="entry name" value="Gal_mutarotase_sf_dom"/>
</dbReference>
<reference evidence="4" key="1">
    <citation type="submission" date="2020-05" db="EMBL/GenBank/DDBJ databases">
        <title>Phylogenomic resolution of chytrid fungi.</title>
        <authorList>
            <person name="Stajich J.E."/>
            <person name="Amses K."/>
            <person name="Simmons R."/>
            <person name="Seto K."/>
            <person name="Myers J."/>
            <person name="Bonds A."/>
            <person name="Quandt C.A."/>
            <person name="Barry K."/>
            <person name="Liu P."/>
            <person name="Grigoriev I."/>
            <person name="Longcore J.E."/>
            <person name="James T.Y."/>
        </authorList>
    </citation>
    <scope>NUCLEOTIDE SEQUENCE</scope>
    <source>
        <strain evidence="4">JEL0318</strain>
    </source>
</reference>
<evidence type="ECO:0000256" key="1">
    <source>
        <dbReference type="ARBA" id="ARBA00001947"/>
    </source>
</evidence>
<dbReference type="InterPro" id="IPR027291">
    <property type="entry name" value="Glyco_hydro_38_N_sf"/>
</dbReference>
<evidence type="ECO:0000313" key="4">
    <source>
        <dbReference type="EMBL" id="KAJ3048904.1"/>
    </source>
</evidence>
<sequence length="599" mass="67655">MGSTLSCKRSYGSTLPGISESTCSKFDFRNSSIPQITNTTIAHLADSLVQQYKSRSQYYKHSHLLIPLGGDNFYTSSDDAKSQYENYEKLFKFINARSEKWGIKVRWSTLDEYFRSVRGWEEWKRAKEGGKGVLQVFDEDFPNYMDEKGIHWTGYEEKPELVSLIERTSTRLDLVETFTSISLLLGSTRTDLLKSLTDLRHFCKQNASTTDVTSYATTCIKLLNKDVSSLASSHFGRKLNILDLGTDGKLNGTIYMLPNDTAQIGLFNPLSKERRELVEVFVGLDGTAAKDSVDVEVTDAFGKRVVTQLLPDFDEEGHVVDRVVLILDVTLPPVGWAFYNLKLVEVKVEHVKDIPPSWSGVDLSDMRRYQPDSPDIPTFLGRKMVATEIYPNLVRTLFNKHIEVEFTQEGWPANLTYLFHTPSRKIPFQMEPRLYQTLKTSPFPDPRTFYPNQTIDKDTYYYPGCDVHKSWRITGPLVTRIVMHYGECPMPIGIYTLSFVGGEKEKGTLDVRHSVGMNGAWMGREMVWELEVGGPDSGLMLTDAGESPFLVPREGVKLEEGDRIEEAFKHFGSLAVVPGGMEGGKVVIENCEGVRTQIA</sequence>
<dbReference type="PANTHER" id="PTHR11607">
    <property type="entry name" value="ALPHA-MANNOSIDASE"/>
    <property type="match status" value="1"/>
</dbReference>
<dbReference type="Gene3D" id="2.60.40.1180">
    <property type="entry name" value="Golgi alpha-mannosidase II"/>
    <property type="match status" value="1"/>
</dbReference>
<dbReference type="Gene3D" id="3.20.110.10">
    <property type="entry name" value="Glycoside hydrolase 38, N terminal domain"/>
    <property type="match status" value="1"/>
</dbReference>
<dbReference type="EMBL" id="JADGJD010000720">
    <property type="protein sequence ID" value="KAJ3048904.1"/>
    <property type="molecule type" value="Genomic_DNA"/>
</dbReference>
<evidence type="ECO:0000256" key="2">
    <source>
        <dbReference type="ARBA" id="ARBA00022833"/>
    </source>
</evidence>
<dbReference type="GO" id="GO:0030246">
    <property type="term" value="F:carbohydrate binding"/>
    <property type="evidence" value="ECO:0007669"/>
    <property type="project" value="InterPro"/>
</dbReference>
<dbReference type="SUPFAM" id="SSF74650">
    <property type="entry name" value="Galactose mutarotase-like"/>
    <property type="match status" value="1"/>
</dbReference>